<protein>
    <recommendedName>
        <fullName evidence="3">Endonuclease/exonuclease/phosphatase domain-containing protein</fullName>
    </recommendedName>
</protein>
<reference evidence="1 2" key="1">
    <citation type="journal article" date="2020" name="ISME J.">
        <title>Uncovering the hidden diversity of litter-decomposition mechanisms in mushroom-forming fungi.</title>
        <authorList>
            <person name="Floudas D."/>
            <person name="Bentzer J."/>
            <person name="Ahren D."/>
            <person name="Johansson T."/>
            <person name="Persson P."/>
            <person name="Tunlid A."/>
        </authorList>
    </citation>
    <scope>NUCLEOTIDE SEQUENCE [LARGE SCALE GENOMIC DNA]</scope>
    <source>
        <strain evidence="1 2">CBS 291.85</strain>
    </source>
</reference>
<name>A0A8H5C4X0_9AGAR</name>
<evidence type="ECO:0008006" key="3">
    <source>
        <dbReference type="Google" id="ProtNLM"/>
    </source>
</evidence>
<dbReference type="Proteomes" id="UP000559256">
    <property type="component" value="Unassembled WGS sequence"/>
</dbReference>
<dbReference type="SUPFAM" id="SSF56219">
    <property type="entry name" value="DNase I-like"/>
    <property type="match status" value="1"/>
</dbReference>
<accession>A0A8H5C4X0</accession>
<organism evidence="1 2">
    <name type="scientific">Tetrapyrgos nigripes</name>
    <dbReference type="NCBI Taxonomy" id="182062"/>
    <lineage>
        <taxon>Eukaryota</taxon>
        <taxon>Fungi</taxon>
        <taxon>Dikarya</taxon>
        <taxon>Basidiomycota</taxon>
        <taxon>Agaricomycotina</taxon>
        <taxon>Agaricomycetes</taxon>
        <taxon>Agaricomycetidae</taxon>
        <taxon>Agaricales</taxon>
        <taxon>Marasmiineae</taxon>
        <taxon>Marasmiaceae</taxon>
        <taxon>Tetrapyrgos</taxon>
    </lineage>
</organism>
<proteinExistence type="predicted"/>
<comment type="caution">
    <text evidence="1">The sequence shown here is derived from an EMBL/GenBank/DDBJ whole genome shotgun (WGS) entry which is preliminary data.</text>
</comment>
<dbReference type="AlphaFoldDB" id="A0A8H5C4X0"/>
<dbReference type="OrthoDB" id="3051112at2759"/>
<evidence type="ECO:0000313" key="1">
    <source>
        <dbReference type="EMBL" id="KAF5335267.1"/>
    </source>
</evidence>
<gene>
    <name evidence="1" type="ORF">D9758_016239</name>
</gene>
<sequence length="156" mass="17770">MILLPNCTTTTAPNDEHRLYCLTIRSWNLNKSYDTNFSHPNFSKFFDTVDVFFIQETHCYKHDNIPVPDGFVTYTRSCCHSDFKSPWGGVATLVCSSSACVRDDFSGPDLLTIEVMPYLNIHYFEWTANPCNGVATIVFPSVYIIQSVYHTSPNSF</sequence>
<dbReference type="EMBL" id="JAACJM010000244">
    <property type="protein sequence ID" value="KAF5335267.1"/>
    <property type="molecule type" value="Genomic_DNA"/>
</dbReference>
<keyword evidence="2" id="KW-1185">Reference proteome</keyword>
<dbReference type="Gene3D" id="3.60.10.10">
    <property type="entry name" value="Endonuclease/exonuclease/phosphatase"/>
    <property type="match status" value="1"/>
</dbReference>
<dbReference type="InterPro" id="IPR036691">
    <property type="entry name" value="Endo/exonu/phosph_ase_sf"/>
</dbReference>
<evidence type="ECO:0000313" key="2">
    <source>
        <dbReference type="Proteomes" id="UP000559256"/>
    </source>
</evidence>